<evidence type="ECO:0000313" key="2">
    <source>
        <dbReference type="Proteomes" id="UP000028525"/>
    </source>
</evidence>
<name>A0A084JCH8_9FIRM</name>
<keyword evidence="2" id="KW-1185">Reference proteome</keyword>
<proteinExistence type="predicted"/>
<dbReference type="AlphaFoldDB" id="A0A084JCH8"/>
<comment type="caution">
    <text evidence="1">The sequence shown here is derived from an EMBL/GenBank/DDBJ whole genome shotgun (WGS) entry which is preliminary data.</text>
</comment>
<reference evidence="1 2" key="1">
    <citation type="submission" date="2014-07" db="EMBL/GenBank/DDBJ databases">
        <title>Draft genome of Clostridium celerecrescens 152B isolated from sediments associated with methane hydrate from Krishna Godavari basin.</title>
        <authorList>
            <person name="Honkalas V.S."/>
            <person name="Dabir A.P."/>
            <person name="Arora P."/>
            <person name="Dhakephalkar P.K."/>
        </authorList>
    </citation>
    <scope>NUCLEOTIDE SEQUENCE [LARGE SCALE GENOMIC DNA]</scope>
    <source>
        <strain evidence="1 2">152B</strain>
    </source>
</reference>
<dbReference type="Proteomes" id="UP000028525">
    <property type="component" value="Unassembled WGS sequence"/>
</dbReference>
<gene>
    <name evidence="1" type="ORF">IO98_22540</name>
</gene>
<organism evidence="1 2">
    <name type="scientific">Lacrimispora celerecrescens</name>
    <dbReference type="NCBI Taxonomy" id="29354"/>
    <lineage>
        <taxon>Bacteria</taxon>
        <taxon>Bacillati</taxon>
        <taxon>Bacillota</taxon>
        <taxon>Clostridia</taxon>
        <taxon>Lachnospirales</taxon>
        <taxon>Lachnospiraceae</taxon>
        <taxon>Lacrimispora</taxon>
    </lineage>
</organism>
<sequence length="75" mass="8350">MIQFSYSHSLTAEDVKKAIGVGGVGLAGRHFLNPFSAFRYVQAVNNMTYITGVLRNECIVLQHPFPLPLTDKKQL</sequence>
<protein>
    <submittedName>
        <fullName evidence="1">Uncharacterized protein</fullName>
    </submittedName>
</protein>
<accession>A0A084JCH8</accession>
<evidence type="ECO:0000313" key="1">
    <source>
        <dbReference type="EMBL" id="KEZ86662.1"/>
    </source>
</evidence>
<dbReference type="STRING" id="29354.IO98_22540"/>
<dbReference type="EMBL" id="JPME01000042">
    <property type="protein sequence ID" value="KEZ86662.1"/>
    <property type="molecule type" value="Genomic_DNA"/>
</dbReference>